<comment type="subcellular location">
    <subcellularLocation>
        <location evidence="1">Cytoplasm</location>
    </subcellularLocation>
</comment>
<name>A0A316VDW4_9BASI</name>
<reference evidence="6 7" key="1">
    <citation type="journal article" date="2018" name="Mol. Biol. Evol.">
        <title>Broad Genomic Sampling Reveals a Smut Pathogenic Ancestry of the Fungal Clade Ustilaginomycotina.</title>
        <authorList>
            <person name="Kijpornyongpan T."/>
            <person name="Mondo S.J."/>
            <person name="Barry K."/>
            <person name="Sandor L."/>
            <person name="Lee J."/>
            <person name="Lipzen A."/>
            <person name="Pangilinan J."/>
            <person name="LaButti K."/>
            <person name="Hainaut M."/>
            <person name="Henrissat B."/>
            <person name="Grigoriev I.V."/>
            <person name="Spatafora J.W."/>
            <person name="Aime M.C."/>
        </authorList>
    </citation>
    <scope>NUCLEOTIDE SEQUENCE [LARGE SCALE GENOMIC DNA]</scope>
    <source>
        <strain evidence="6 7">MCA 3882</strain>
    </source>
</reference>
<dbReference type="Pfam" id="PF01922">
    <property type="entry name" value="SRP19"/>
    <property type="match status" value="1"/>
</dbReference>
<feature type="compositionally biased region" description="Polar residues" evidence="5">
    <location>
        <begin position="224"/>
        <end position="239"/>
    </location>
</feature>
<dbReference type="GO" id="GO:0008312">
    <property type="term" value="F:7S RNA binding"/>
    <property type="evidence" value="ECO:0007669"/>
    <property type="project" value="InterPro"/>
</dbReference>
<dbReference type="GeneID" id="37023491"/>
<dbReference type="Proteomes" id="UP000245771">
    <property type="component" value="Unassembled WGS sequence"/>
</dbReference>
<keyword evidence="2" id="KW-0963">Cytoplasm</keyword>
<dbReference type="InterPro" id="IPR036521">
    <property type="entry name" value="SRP19-like_sf"/>
</dbReference>
<feature type="compositionally biased region" description="Low complexity" evidence="5">
    <location>
        <begin position="21"/>
        <end position="35"/>
    </location>
</feature>
<evidence type="ECO:0000256" key="2">
    <source>
        <dbReference type="ARBA" id="ARBA00022490"/>
    </source>
</evidence>
<feature type="compositionally biased region" description="Basic and acidic residues" evidence="5">
    <location>
        <begin position="324"/>
        <end position="337"/>
    </location>
</feature>
<dbReference type="Gene3D" id="3.30.56.30">
    <property type="entry name" value="Signal recognition particle, SRP19-like subunit"/>
    <property type="match status" value="1"/>
</dbReference>
<evidence type="ECO:0000256" key="4">
    <source>
        <dbReference type="ARBA" id="ARBA00023274"/>
    </source>
</evidence>
<feature type="compositionally biased region" description="Acidic residues" evidence="5">
    <location>
        <begin position="313"/>
        <end position="323"/>
    </location>
</feature>
<organism evidence="6 7">
    <name type="scientific">Meira miltonrushii</name>
    <dbReference type="NCBI Taxonomy" id="1280837"/>
    <lineage>
        <taxon>Eukaryota</taxon>
        <taxon>Fungi</taxon>
        <taxon>Dikarya</taxon>
        <taxon>Basidiomycota</taxon>
        <taxon>Ustilaginomycotina</taxon>
        <taxon>Exobasidiomycetes</taxon>
        <taxon>Exobasidiales</taxon>
        <taxon>Brachybasidiaceae</taxon>
        <taxon>Meira</taxon>
    </lineage>
</organism>
<sequence length="354" mass="38296">MSGSIEEFDDDTDFALPTVPAPSRGAPPAAGFPGPEGMSMEGLQQMMAQMQAGGAGPSGGPAGGMPPGMQQMMAAASAPPPVELSAEEKKWITIYPIYFDAKRRYEKGCRRVSYKEACLWPKSENLVKAASKLTLFHVHEPRKAHPRDWENPGRIKVQLFNEDGKPLHQKFTNKKELLRAIAAAIQPECGGVPPPLPAHPKKKVEKATTESKAPSATEKKADGKSTNAPKQHTQQNNKNARAKESKIRHRQPIRIDANERIKASKKSVPNGRLPSFSPIKSAGVLNADLGSMMGGLQGMGPMGSMLGALGMGGDDDEEEADAAEEAKKAAEAKKKDPMQQLSRRQRKRVVRIGR</sequence>
<feature type="region of interest" description="Disordered" evidence="5">
    <location>
        <begin position="307"/>
        <end position="354"/>
    </location>
</feature>
<dbReference type="InterPro" id="IPR002778">
    <property type="entry name" value="Signal_recog_particle_SRP19"/>
</dbReference>
<evidence type="ECO:0000313" key="7">
    <source>
        <dbReference type="Proteomes" id="UP000245771"/>
    </source>
</evidence>
<dbReference type="PANTHER" id="PTHR17453:SF0">
    <property type="entry name" value="SIGNAL RECOGNITION PARTICLE 19 KDA PROTEIN"/>
    <property type="match status" value="1"/>
</dbReference>
<feature type="compositionally biased region" description="Acidic residues" evidence="5">
    <location>
        <begin position="1"/>
        <end position="13"/>
    </location>
</feature>
<dbReference type="OrthoDB" id="2527451at2759"/>
<proteinExistence type="predicted"/>
<dbReference type="PANTHER" id="PTHR17453">
    <property type="entry name" value="SIGNAL RECOGNITION PARTICLE 19 KD PROTEIN"/>
    <property type="match status" value="1"/>
</dbReference>
<keyword evidence="7" id="KW-1185">Reference proteome</keyword>
<accession>A0A316VDW4</accession>
<feature type="region of interest" description="Disordered" evidence="5">
    <location>
        <begin position="188"/>
        <end position="274"/>
    </location>
</feature>
<dbReference type="SUPFAM" id="SSF69695">
    <property type="entry name" value="SRP19"/>
    <property type="match status" value="1"/>
</dbReference>
<evidence type="ECO:0000256" key="1">
    <source>
        <dbReference type="ARBA" id="ARBA00004496"/>
    </source>
</evidence>
<dbReference type="AlphaFoldDB" id="A0A316VDW4"/>
<evidence type="ECO:0000256" key="5">
    <source>
        <dbReference type="SAM" id="MobiDB-lite"/>
    </source>
</evidence>
<feature type="compositionally biased region" description="Basic residues" evidence="5">
    <location>
        <begin position="343"/>
        <end position="354"/>
    </location>
</feature>
<dbReference type="GO" id="GO:0006617">
    <property type="term" value="P:SRP-dependent cotranslational protein targeting to membrane, signal sequence recognition"/>
    <property type="evidence" value="ECO:0007669"/>
    <property type="project" value="TreeGrafter"/>
</dbReference>
<dbReference type="RefSeq" id="XP_025355560.1">
    <property type="nucleotide sequence ID" value="XM_025501710.1"/>
</dbReference>
<dbReference type="InParanoid" id="A0A316VDW4"/>
<evidence type="ECO:0000256" key="3">
    <source>
        <dbReference type="ARBA" id="ARBA00023135"/>
    </source>
</evidence>
<dbReference type="GO" id="GO:0005786">
    <property type="term" value="C:signal recognition particle, endoplasmic reticulum targeting"/>
    <property type="evidence" value="ECO:0007669"/>
    <property type="project" value="UniProtKB-KW"/>
</dbReference>
<keyword evidence="4" id="KW-0687">Ribonucleoprotein</keyword>
<protein>
    <submittedName>
        <fullName evidence="6">Signal recognition particle, SRP19 subunit</fullName>
    </submittedName>
</protein>
<gene>
    <name evidence="6" type="ORF">FA14DRAFT_189243</name>
</gene>
<dbReference type="EMBL" id="KZ819603">
    <property type="protein sequence ID" value="PWN35258.1"/>
    <property type="molecule type" value="Genomic_DNA"/>
</dbReference>
<feature type="region of interest" description="Disordered" evidence="5">
    <location>
        <begin position="1"/>
        <end position="35"/>
    </location>
</feature>
<evidence type="ECO:0000313" key="6">
    <source>
        <dbReference type="EMBL" id="PWN35258.1"/>
    </source>
</evidence>
<dbReference type="STRING" id="1280837.A0A316VDW4"/>
<keyword evidence="3" id="KW-0733">Signal recognition particle</keyword>